<feature type="non-terminal residue" evidence="1">
    <location>
        <position position="71"/>
    </location>
</feature>
<reference evidence="1" key="1">
    <citation type="submission" date="2018-05" db="EMBL/GenBank/DDBJ databases">
        <authorList>
            <person name="Lanie J.A."/>
            <person name="Ng W.-L."/>
            <person name="Kazmierczak K.M."/>
            <person name="Andrzejewski T.M."/>
            <person name="Davidsen T.M."/>
            <person name="Wayne K.J."/>
            <person name="Tettelin H."/>
            <person name="Glass J.I."/>
            <person name="Rusch D."/>
            <person name="Podicherti R."/>
            <person name="Tsui H.-C.T."/>
            <person name="Winkler M.E."/>
        </authorList>
    </citation>
    <scope>NUCLEOTIDE SEQUENCE</scope>
</reference>
<dbReference type="EMBL" id="UINC01116391">
    <property type="protein sequence ID" value="SVC88100.1"/>
    <property type="molecule type" value="Genomic_DNA"/>
</dbReference>
<sequence length="71" mass="7690">MAYKNIVHDFVLAVYLFTLGHSVEDDPGGSTATFGMLTCSCTQEMPLGKALLLRTLAFTIGVYTSTMNILV</sequence>
<feature type="non-terminal residue" evidence="1">
    <location>
        <position position="1"/>
    </location>
</feature>
<gene>
    <name evidence="1" type="ORF">METZ01_LOCUS340954</name>
</gene>
<proteinExistence type="predicted"/>
<evidence type="ECO:0000313" key="1">
    <source>
        <dbReference type="EMBL" id="SVC88100.1"/>
    </source>
</evidence>
<name>A0A382QT71_9ZZZZ</name>
<dbReference type="AlphaFoldDB" id="A0A382QT71"/>
<protein>
    <submittedName>
        <fullName evidence="1">Uncharacterized protein</fullName>
    </submittedName>
</protein>
<accession>A0A382QT71</accession>
<organism evidence="1">
    <name type="scientific">marine metagenome</name>
    <dbReference type="NCBI Taxonomy" id="408172"/>
    <lineage>
        <taxon>unclassified sequences</taxon>
        <taxon>metagenomes</taxon>
        <taxon>ecological metagenomes</taxon>
    </lineage>
</organism>